<dbReference type="InterPro" id="IPR024412">
    <property type="entry name" value="Lsr2_dim_dom"/>
</dbReference>
<name>A0ABX5AE62_RATRA</name>
<dbReference type="EMBL" id="PSVT01000005">
    <property type="protein sequence ID" value="PPH78788.1"/>
    <property type="molecule type" value="Genomic_DNA"/>
</dbReference>
<evidence type="ECO:0000313" key="2">
    <source>
        <dbReference type="EMBL" id="PPH78788.1"/>
    </source>
</evidence>
<feature type="domain" description="Lsr2 dimerization" evidence="1">
    <location>
        <begin position="108"/>
        <end position="161"/>
    </location>
</feature>
<dbReference type="Gene3D" id="3.30.60.230">
    <property type="entry name" value="Lsr2, dimerization domain"/>
    <property type="match status" value="1"/>
</dbReference>
<dbReference type="InterPro" id="IPR042261">
    <property type="entry name" value="Lsr2-like_dimerization"/>
</dbReference>
<protein>
    <recommendedName>
        <fullName evidence="1">Lsr2 dimerization domain-containing protein</fullName>
    </recommendedName>
</protein>
<proteinExistence type="predicted"/>
<comment type="caution">
    <text evidence="2">The sequence shown here is derived from an EMBL/GenBank/DDBJ whole genome shotgun (WGS) entry which is preliminary data.</text>
</comment>
<reference evidence="2 3" key="1">
    <citation type="submission" date="2018-02" db="EMBL/GenBank/DDBJ databases">
        <title>Bacteriophage NCPPB3778 and a type I-E CRISPR drive the evolution of the US Biological Select Agent, Rathayibacter toxicus.</title>
        <authorList>
            <person name="Davis E.W.II."/>
            <person name="Tabima J.F."/>
            <person name="Weisberg A.J."/>
            <person name="Lopes L.D."/>
            <person name="Wiseman M.S."/>
            <person name="Wiseman M.S."/>
            <person name="Pupko T."/>
            <person name="Belcher M.S."/>
            <person name="Sechler A.J."/>
            <person name="Tancos M.A."/>
            <person name="Schroeder B.K."/>
            <person name="Murray T.D."/>
            <person name="Luster D.G."/>
            <person name="Schneider W.L."/>
            <person name="Rogers E."/>
            <person name="Andreote F.D."/>
            <person name="Grunwald N.J."/>
            <person name="Putnam M.L."/>
            <person name="Chang J.H."/>
        </authorList>
    </citation>
    <scope>NUCLEOTIDE SEQUENCE [LARGE SCALE GENOMIC DNA]</scope>
    <source>
        <strain evidence="2 3">AY1D6</strain>
    </source>
</reference>
<organism evidence="2 3">
    <name type="scientific">Rathayibacter rathayi</name>
    <name type="common">Corynebacterium rathayi</name>
    <dbReference type="NCBI Taxonomy" id="33887"/>
    <lineage>
        <taxon>Bacteria</taxon>
        <taxon>Bacillati</taxon>
        <taxon>Actinomycetota</taxon>
        <taxon>Actinomycetes</taxon>
        <taxon>Micrococcales</taxon>
        <taxon>Microbacteriaceae</taxon>
        <taxon>Rathayibacter</taxon>
    </lineage>
</organism>
<dbReference type="Proteomes" id="UP000239698">
    <property type="component" value="Unassembled WGS sequence"/>
</dbReference>
<sequence>MFSLHHVVLRTIRISDRRRIFGARPALLSGPSAFLACRLSPAVRAQAVFDRIGLSAGHPWELDLPKGEEGHSSPLSRSRCSLGARGGVCRGQLCPAPSLAHTGGVAIKVTLVDDLDGVLAPDGSTVQFSIDDDVYEIDLSPRNRQKLRAAFRPYVDASRRARYRITDLPAVGPKK</sequence>
<gene>
    <name evidence="2" type="ORF">C5C40_04505</name>
</gene>
<accession>A0ABX5AE62</accession>
<dbReference type="Pfam" id="PF11774">
    <property type="entry name" value="Lsr2"/>
    <property type="match status" value="1"/>
</dbReference>
<evidence type="ECO:0000313" key="3">
    <source>
        <dbReference type="Proteomes" id="UP000239698"/>
    </source>
</evidence>
<evidence type="ECO:0000259" key="1">
    <source>
        <dbReference type="Pfam" id="PF11774"/>
    </source>
</evidence>
<keyword evidence="3" id="KW-1185">Reference proteome</keyword>